<organism evidence="6 7">
    <name type="scientific">Glutamicibacter creatinolyticus</name>
    <dbReference type="NCBI Taxonomy" id="162496"/>
    <lineage>
        <taxon>Bacteria</taxon>
        <taxon>Bacillati</taxon>
        <taxon>Actinomycetota</taxon>
        <taxon>Actinomycetes</taxon>
        <taxon>Micrococcales</taxon>
        <taxon>Micrococcaceae</taxon>
        <taxon>Glutamicibacter</taxon>
    </lineage>
</organism>
<dbReference type="InterPro" id="IPR001173">
    <property type="entry name" value="Glyco_trans_2-like"/>
</dbReference>
<evidence type="ECO:0000313" key="6">
    <source>
        <dbReference type="EMBL" id="QCY46532.1"/>
    </source>
</evidence>
<feature type="transmembrane region" description="Helical" evidence="4">
    <location>
        <begin position="15"/>
        <end position="48"/>
    </location>
</feature>
<dbReference type="CDD" id="cd06423">
    <property type="entry name" value="CESA_like"/>
    <property type="match status" value="1"/>
</dbReference>
<feature type="transmembrane region" description="Helical" evidence="4">
    <location>
        <begin position="381"/>
        <end position="403"/>
    </location>
</feature>
<dbReference type="Gene3D" id="3.90.550.10">
    <property type="entry name" value="Spore Coat Polysaccharide Biosynthesis Protein SpsA, Chain A"/>
    <property type="match status" value="1"/>
</dbReference>
<keyword evidence="4" id="KW-0472">Membrane</keyword>
<dbReference type="InterPro" id="IPR029044">
    <property type="entry name" value="Nucleotide-diphossugar_trans"/>
</dbReference>
<accession>A0A5B7WRM6</accession>
<keyword evidence="4" id="KW-1133">Transmembrane helix</keyword>
<evidence type="ECO:0000313" key="7">
    <source>
        <dbReference type="Proteomes" id="UP000307000"/>
    </source>
</evidence>
<keyword evidence="3 6" id="KW-0808">Transferase</keyword>
<dbReference type="GO" id="GO:0016757">
    <property type="term" value="F:glycosyltransferase activity"/>
    <property type="evidence" value="ECO:0007669"/>
    <property type="project" value="UniProtKB-KW"/>
</dbReference>
<proteinExistence type="inferred from homology"/>
<feature type="transmembrane region" description="Helical" evidence="4">
    <location>
        <begin position="308"/>
        <end position="340"/>
    </location>
</feature>
<dbReference type="Proteomes" id="UP000307000">
    <property type="component" value="Chromosome"/>
</dbReference>
<dbReference type="SUPFAM" id="SSF53448">
    <property type="entry name" value="Nucleotide-diphospho-sugar transferases"/>
    <property type="match status" value="1"/>
</dbReference>
<evidence type="ECO:0000256" key="2">
    <source>
        <dbReference type="ARBA" id="ARBA00022676"/>
    </source>
</evidence>
<dbReference type="RefSeq" id="WP_246049756.1">
    <property type="nucleotide sequence ID" value="NZ_CP034412.1"/>
</dbReference>
<protein>
    <submittedName>
        <fullName evidence="6">Glucosaminyltransferase</fullName>
    </submittedName>
</protein>
<reference evidence="6 7" key="1">
    <citation type="submission" date="2018-12" db="EMBL/GenBank/DDBJ databases">
        <title>Complete Genome Sequence of Glutamicibacter creatinolyticus strain LGCM259,isolated from an abscess of a 12-year-old mare in Italy.</title>
        <authorList>
            <person name="Santos R.G."/>
            <person name="Silva A.L."/>
            <person name="Seyffert N."/>
            <person name="Castro T.L.P."/>
            <person name="Attili A.R."/>
            <person name="Rifici C."/>
            <person name="Mazzullo G."/>
            <person name="Brenig B."/>
            <person name="Venanzi F."/>
            <person name="Azevedo V."/>
        </authorList>
    </citation>
    <scope>NUCLEOTIDE SEQUENCE [LARGE SCALE GENOMIC DNA]</scope>
    <source>
        <strain evidence="6 7">LGCM 259</strain>
    </source>
</reference>
<dbReference type="AlphaFoldDB" id="A0A5B7WRM6"/>
<evidence type="ECO:0000256" key="3">
    <source>
        <dbReference type="ARBA" id="ARBA00022679"/>
    </source>
</evidence>
<comment type="similarity">
    <text evidence="1">Belongs to the glycosyltransferase 2 family.</text>
</comment>
<gene>
    <name evidence="6" type="ORF">GcLGCM259_0776</name>
</gene>
<keyword evidence="4" id="KW-0812">Transmembrane</keyword>
<name>A0A5B7WRM6_9MICC</name>
<dbReference type="PANTHER" id="PTHR43630:SF1">
    <property type="entry name" value="POLY-BETA-1,6-N-ACETYL-D-GLUCOSAMINE SYNTHASE"/>
    <property type="match status" value="1"/>
</dbReference>
<evidence type="ECO:0000256" key="4">
    <source>
        <dbReference type="SAM" id="Phobius"/>
    </source>
</evidence>
<dbReference type="KEGG" id="gcr:GcLGCM259_0776"/>
<feature type="transmembrane region" description="Helical" evidence="4">
    <location>
        <begin position="352"/>
        <end position="369"/>
    </location>
</feature>
<keyword evidence="2" id="KW-0328">Glycosyltransferase</keyword>
<feature type="domain" description="Glycosyltransferase 2-like" evidence="5">
    <location>
        <begin position="70"/>
        <end position="202"/>
    </location>
</feature>
<evidence type="ECO:0000259" key="5">
    <source>
        <dbReference type="Pfam" id="PF00535"/>
    </source>
</evidence>
<dbReference type="Pfam" id="PF00535">
    <property type="entry name" value="Glycos_transf_2"/>
    <property type="match status" value="1"/>
</dbReference>
<keyword evidence="7" id="KW-1185">Reference proteome</keyword>
<dbReference type="EMBL" id="CP034412">
    <property type="protein sequence ID" value="QCY46532.1"/>
    <property type="molecule type" value="Genomic_DNA"/>
</dbReference>
<evidence type="ECO:0000256" key="1">
    <source>
        <dbReference type="ARBA" id="ARBA00006739"/>
    </source>
</evidence>
<sequence>MQFFIDLFGDGVDSIWMILFGLFLVSGGLILGMGLIKLAFVPLSLAFVFRERRRRAAAGSPLLESRPRVSIVVPAYNEAVVLDHCVESILGSNYPDFEVILVDDGSADGTAQLMQRWAERDPRVRSFSQPNSGKGAALNYGFAQSTGEVLLFVDADGVFGAETINEMLRGFSHPRIGAVCGDDRPVNLNTVQTRLLTVISHLGTGVVRRALAFIGCLPIVSGNSGAFLRSALEEAGPLDERIIGEDLELTWRVHKAGYQVNFAPRALVYAESPSTLRGLWRQRVRWARGLLQTIRIHRSMHANPRYGAFGFFLLFNTFNMVVMPVVQLLVLLALPFVIIFGTNPIGGTWLEFLAWLGIFVSLFLALYAMTLNRALGDTRHLWTIPLWPVYSVLMGLSMLSALFKELTNKPAKWDKLERTGVVSL</sequence>
<dbReference type="PANTHER" id="PTHR43630">
    <property type="entry name" value="POLY-BETA-1,6-N-ACETYL-D-GLUCOSAMINE SYNTHASE"/>
    <property type="match status" value="1"/>
</dbReference>